<gene>
    <name evidence="1" type="ORF">MTR67_027141</name>
</gene>
<proteinExistence type="predicted"/>
<reference evidence="1" key="1">
    <citation type="submission" date="2023-08" db="EMBL/GenBank/DDBJ databases">
        <title>A de novo genome assembly of Solanum verrucosum Schlechtendal, a Mexican diploid species geographically isolated from the other diploid A-genome species in potato relatives.</title>
        <authorList>
            <person name="Hosaka K."/>
        </authorList>
    </citation>
    <scope>NUCLEOTIDE SEQUENCE</scope>
    <source>
        <tissue evidence="1">Young leaves</tissue>
    </source>
</reference>
<dbReference type="EMBL" id="CP133617">
    <property type="protein sequence ID" value="WMV33756.1"/>
    <property type="molecule type" value="Genomic_DNA"/>
</dbReference>
<dbReference type="Proteomes" id="UP001234989">
    <property type="component" value="Chromosome 6"/>
</dbReference>
<organism evidence="1 2">
    <name type="scientific">Solanum verrucosum</name>
    <dbReference type="NCBI Taxonomy" id="315347"/>
    <lineage>
        <taxon>Eukaryota</taxon>
        <taxon>Viridiplantae</taxon>
        <taxon>Streptophyta</taxon>
        <taxon>Embryophyta</taxon>
        <taxon>Tracheophyta</taxon>
        <taxon>Spermatophyta</taxon>
        <taxon>Magnoliopsida</taxon>
        <taxon>eudicotyledons</taxon>
        <taxon>Gunneridae</taxon>
        <taxon>Pentapetalae</taxon>
        <taxon>asterids</taxon>
        <taxon>lamiids</taxon>
        <taxon>Solanales</taxon>
        <taxon>Solanaceae</taxon>
        <taxon>Solanoideae</taxon>
        <taxon>Solaneae</taxon>
        <taxon>Solanum</taxon>
    </lineage>
</organism>
<name>A0AAF0TV40_SOLVR</name>
<protein>
    <submittedName>
        <fullName evidence="1">Uncharacterized protein</fullName>
    </submittedName>
</protein>
<sequence length="74" mass="8885">MSVQNENFLLKTEHFYKETREVEEGNYLTRETQSFELKLIGRVYCVVFPVRCLEFFLPTTVPCLYCFCFQVPIF</sequence>
<evidence type="ECO:0000313" key="1">
    <source>
        <dbReference type="EMBL" id="WMV33756.1"/>
    </source>
</evidence>
<keyword evidence="2" id="KW-1185">Reference proteome</keyword>
<evidence type="ECO:0000313" key="2">
    <source>
        <dbReference type="Proteomes" id="UP001234989"/>
    </source>
</evidence>
<accession>A0AAF0TV40</accession>
<dbReference type="AlphaFoldDB" id="A0AAF0TV40"/>